<organism evidence="1 2">
    <name type="scientific">Klebsormidium nitens</name>
    <name type="common">Green alga</name>
    <name type="synonym">Ulothrix nitens</name>
    <dbReference type="NCBI Taxonomy" id="105231"/>
    <lineage>
        <taxon>Eukaryota</taxon>
        <taxon>Viridiplantae</taxon>
        <taxon>Streptophyta</taxon>
        <taxon>Klebsormidiophyceae</taxon>
        <taxon>Klebsormidiales</taxon>
        <taxon>Klebsormidiaceae</taxon>
        <taxon>Klebsormidium</taxon>
    </lineage>
</organism>
<accession>A0A1Y1IMU2</accession>
<evidence type="ECO:0008006" key="3">
    <source>
        <dbReference type="Google" id="ProtNLM"/>
    </source>
</evidence>
<sequence length="402" mass="44373">MEDQVIDRASQLLSNDPRTLQQAHVALESTKANNPIGHTFFPRLVQELAVYQQGAVVKKLMSQALGQSSPTRAETSESVNDAFRRSTIAESGTELAQASLFALVSLSSSKAFALFCQDNLGVSEELLCFFLENLKAARASTAVEDLFNTADYGADRGHLAAACLDGLIYHARASEKFRQHIRGHARVLPAVLSLFEDDTIKQMSNEVLVSVRQGVTSLVLALALPKDSQEWMIEQGYLRLLGSICGSGIRRRFDDGDKCPGGCLFVILRLVENSALVRKMREARVLSIFDPYSRSVDSALPGVWQVVKELLDDRCRISRAKVPKPAIWSQAVKRMHDVDVPTVCSWEGCSEGEDQASELLGEIDLEKYLTETRRKKFSRCGRCAAAYYCSSGCGPVRASCRR</sequence>
<proteinExistence type="predicted"/>
<dbReference type="Proteomes" id="UP000054558">
    <property type="component" value="Unassembled WGS sequence"/>
</dbReference>
<keyword evidence="2" id="KW-1185">Reference proteome</keyword>
<protein>
    <recommendedName>
        <fullName evidence="3">MYND-type domain-containing protein</fullName>
    </recommendedName>
</protein>
<gene>
    <name evidence="1" type="ORF">KFL_006430080</name>
</gene>
<evidence type="ECO:0000313" key="1">
    <source>
        <dbReference type="EMBL" id="GAQ90471.1"/>
    </source>
</evidence>
<dbReference type="EMBL" id="DF237592">
    <property type="protein sequence ID" value="GAQ90471.1"/>
    <property type="molecule type" value="Genomic_DNA"/>
</dbReference>
<name>A0A1Y1IMU2_KLENI</name>
<dbReference type="AlphaFoldDB" id="A0A1Y1IMU2"/>
<reference evidence="1 2" key="1">
    <citation type="journal article" date="2014" name="Nat. Commun.">
        <title>Klebsormidium flaccidum genome reveals primary factors for plant terrestrial adaptation.</title>
        <authorList>
            <person name="Hori K."/>
            <person name="Maruyama F."/>
            <person name="Fujisawa T."/>
            <person name="Togashi T."/>
            <person name="Yamamoto N."/>
            <person name="Seo M."/>
            <person name="Sato S."/>
            <person name="Yamada T."/>
            <person name="Mori H."/>
            <person name="Tajima N."/>
            <person name="Moriyama T."/>
            <person name="Ikeuchi M."/>
            <person name="Watanabe M."/>
            <person name="Wada H."/>
            <person name="Kobayashi K."/>
            <person name="Saito M."/>
            <person name="Masuda T."/>
            <person name="Sasaki-Sekimoto Y."/>
            <person name="Mashiguchi K."/>
            <person name="Awai K."/>
            <person name="Shimojima M."/>
            <person name="Masuda S."/>
            <person name="Iwai M."/>
            <person name="Nobusawa T."/>
            <person name="Narise T."/>
            <person name="Kondo S."/>
            <person name="Saito H."/>
            <person name="Sato R."/>
            <person name="Murakawa M."/>
            <person name="Ihara Y."/>
            <person name="Oshima-Yamada Y."/>
            <person name="Ohtaka K."/>
            <person name="Satoh M."/>
            <person name="Sonobe K."/>
            <person name="Ishii M."/>
            <person name="Ohtani R."/>
            <person name="Kanamori-Sato M."/>
            <person name="Honoki R."/>
            <person name="Miyazaki D."/>
            <person name="Mochizuki H."/>
            <person name="Umetsu J."/>
            <person name="Higashi K."/>
            <person name="Shibata D."/>
            <person name="Kamiya Y."/>
            <person name="Sato N."/>
            <person name="Nakamura Y."/>
            <person name="Tabata S."/>
            <person name="Ida S."/>
            <person name="Kurokawa K."/>
            <person name="Ohta H."/>
        </authorList>
    </citation>
    <scope>NUCLEOTIDE SEQUENCE [LARGE SCALE GENOMIC DNA]</scope>
    <source>
        <strain evidence="1 2">NIES-2285</strain>
    </source>
</reference>
<evidence type="ECO:0000313" key="2">
    <source>
        <dbReference type="Proteomes" id="UP000054558"/>
    </source>
</evidence>